<dbReference type="PANTHER" id="PTHR22914:SF46">
    <property type="entry name" value="CHITIN SYNTHASE"/>
    <property type="match status" value="1"/>
</dbReference>
<comment type="subcellular location">
    <subcellularLocation>
        <location evidence="1">Membrane</location>
        <topology evidence="1">Multi-pass membrane protein</topology>
    </subcellularLocation>
</comment>
<keyword evidence="7 9" id="KW-0472">Membrane</keyword>
<feature type="transmembrane region" description="Helical" evidence="9">
    <location>
        <begin position="192"/>
        <end position="211"/>
    </location>
</feature>
<dbReference type="GO" id="GO:0071944">
    <property type="term" value="C:cell periphery"/>
    <property type="evidence" value="ECO:0007669"/>
    <property type="project" value="TreeGrafter"/>
</dbReference>
<evidence type="ECO:0000256" key="3">
    <source>
        <dbReference type="ARBA" id="ARBA00022676"/>
    </source>
</evidence>
<dbReference type="EMBL" id="CAAKMV010000110">
    <property type="protein sequence ID" value="VIO54562.1"/>
    <property type="molecule type" value="Genomic_DNA"/>
</dbReference>
<keyword evidence="6 9" id="KW-1133">Transmembrane helix</keyword>
<dbReference type="GO" id="GO:0016020">
    <property type="term" value="C:membrane"/>
    <property type="evidence" value="ECO:0007669"/>
    <property type="project" value="UniProtKB-SubCell"/>
</dbReference>
<name>A0A4E9D7X6_GIBZA</name>
<gene>
    <name evidence="10" type="ORF">FUG_LOCUS133060</name>
</gene>
<keyword evidence="3" id="KW-0328">Glycosyltransferase</keyword>
<accession>A0A4E9D7X6</accession>
<sequence length="1273" mass="141236">MEALNMRPRSALSSFEAKKAYFGNDFADLKKTINSSTIHEDEQPRFDRHRSWQNASFSSTAETVVGNDEPEPLKDFSTLHIENPLPPLPPKIIDEPLFPSHTENITPLFNLKAAPARNPLHAVTIEDDDDNICPLEKDPKKAAPTVSVTEKPVQVTPMHANGTVETCGYPEIEDPVDPARILSKKDLFNQRVAFMGLVVIINICMAITAFFGKKSKLVFIVVLFVKSKDFLSAILSPTGMIYRAIYEKFYPPGPVTRRWILSLIPAYSESEEQIVKTIFSLRDNGVEPHRQVMVVILDGKPRDVRSHMIRMVREFQRPYVSLKWKKGVLNILAGFMEDVPVIVIEKVKNAGKKDSLVLCHDLFNYPRENSPLYTQLLRKEMWDEILPELTKGEEFNGFDMVFCTDADSTIYKGAVALLANALARDKDAIAACGLVLVELEPGYEWSFWNLYQQFQYTFGQYVRRRAEGFVGKVTCLPGCITMMAVRPEMAGAIRKYSEPVTGELVIHHQVQYLGTDRRLTYSMLSQGKHLRTLFVPDAVSETVAPQSLFHYLSQRRRWGSNAYFNNYFYLAGEKMIPITRIAASIEVIRLSLVYYRILNTALFIASCVRHITALKLVPMLVVGQLPSLWFFCSILLEPVLRKRGHKLLIGYLINKCVSPFMSVIIFTKVATNLGSQVWGVSGVTASSAAPPTAAPGGGEVDKKIATDALDAAERGEVVPSMNQDTGGLTKPERARLRDERVEVESRLYDSRTDFFPFTDSFFPMPLPRQCFSRCAIFIVVGCFVIVVVTCGTYFGLAKRQHHSFDWTTIVSDRGDVFPDFSFSGYHNSAIILPNEPSANITMTFNSSIDDVKPLIQEAIDSIAASGGGAVILPEGRWPITAGINVTSGVVVAGAGETKTVLVLQDRPSQPVFTLGTPANNTRPRYGFRSNITNQYLPIGSSSVDVISSAGFAVDQLVYVSRNATEAWIRANGMDGLVRNDAQQTWLPVDKRILSPNQISSVSGTNITLRIPLTDNLDSNYAQPELLVYTPPYENSEIGIQDFGIEVPDTCSGAPLNDKTCNSAAVYFPSWTLDSWASALSLKGFNKFFQVDQDASRITIQNCTMNRDQDIQGAALPFDILIQGSQVLIQDCSQVGIPSARCFTVGTGSLTPGPNAILRHKTKSDVQTIYPHQRWAHGLLVEDSSVKTLFVDRGIKGSGHGWSINGGVGWNLDGNSDFESPPLGINWCVGCGGNGHEAKGNATFIESGKRVEPRSLFKAQLEERDTYTYDQVDE</sequence>
<protein>
    <recommendedName>
        <fullName evidence="2">chitin synthase</fullName>
        <ecNumber evidence="2">2.4.1.16</ecNumber>
    </recommendedName>
</protein>
<keyword evidence="4" id="KW-0808">Transferase</keyword>
<dbReference type="InterPro" id="IPR029044">
    <property type="entry name" value="Nucleotide-diphossugar_trans"/>
</dbReference>
<evidence type="ECO:0000256" key="9">
    <source>
        <dbReference type="SAM" id="Phobius"/>
    </source>
</evidence>
<reference evidence="10" key="1">
    <citation type="submission" date="2019-04" db="EMBL/GenBank/DDBJ databases">
        <authorList>
            <person name="Melise S."/>
            <person name="Noan J."/>
            <person name="Okalmin O."/>
        </authorList>
    </citation>
    <scope>NUCLEOTIDE SEQUENCE</scope>
    <source>
        <strain evidence="10">FN9</strain>
    </source>
</reference>
<organism evidence="10">
    <name type="scientific">Gibberella zeae</name>
    <name type="common">Wheat head blight fungus</name>
    <name type="synonym">Fusarium graminearum</name>
    <dbReference type="NCBI Taxonomy" id="5518"/>
    <lineage>
        <taxon>Eukaryota</taxon>
        <taxon>Fungi</taxon>
        <taxon>Dikarya</taxon>
        <taxon>Ascomycota</taxon>
        <taxon>Pezizomycotina</taxon>
        <taxon>Sordariomycetes</taxon>
        <taxon>Hypocreomycetidae</taxon>
        <taxon>Hypocreales</taxon>
        <taxon>Nectriaceae</taxon>
        <taxon>Fusarium</taxon>
    </lineage>
</organism>
<evidence type="ECO:0000256" key="6">
    <source>
        <dbReference type="ARBA" id="ARBA00022989"/>
    </source>
</evidence>
<keyword evidence="5 9" id="KW-0812">Transmembrane</keyword>
<dbReference type="GO" id="GO:0006031">
    <property type="term" value="P:chitin biosynthetic process"/>
    <property type="evidence" value="ECO:0007669"/>
    <property type="project" value="TreeGrafter"/>
</dbReference>
<dbReference type="Gene3D" id="2.160.20.10">
    <property type="entry name" value="Single-stranded right-handed beta-helix, Pectin lyase-like"/>
    <property type="match status" value="1"/>
</dbReference>
<evidence type="ECO:0000256" key="1">
    <source>
        <dbReference type="ARBA" id="ARBA00004141"/>
    </source>
</evidence>
<evidence type="ECO:0000256" key="8">
    <source>
        <dbReference type="ARBA" id="ARBA00049510"/>
    </source>
</evidence>
<dbReference type="SUPFAM" id="SSF53448">
    <property type="entry name" value="Nucleotide-diphospho-sugar transferases"/>
    <property type="match status" value="1"/>
</dbReference>
<proteinExistence type="predicted"/>
<dbReference type="GO" id="GO:0030428">
    <property type="term" value="C:cell septum"/>
    <property type="evidence" value="ECO:0007669"/>
    <property type="project" value="TreeGrafter"/>
</dbReference>
<evidence type="ECO:0000256" key="4">
    <source>
        <dbReference type="ARBA" id="ARBA00022679"/>
    </source>
</evidence>
<dbReference type="InterPro" id="IPR004835">
    <property type="entry name" value="Chitin_synth"/>
</dbReference>
<dbReference type="GO" id="GO:0004100">
    <property type="term" value="F:chitin synthase activity"/>
    <property type="evidence" value="ECO:0007669"/>
    <property type="project" value="UniProtKB-EC"/>
</dbReference>
<dbReference type="EC" id="2.4.1.16" evidence="2"/>
<evidence type="ECO:0000256" key="2">
    <source>
        <dbReference type="ARBA" id="ARBA00012543"/>
    </source>
</evidence>
<dbReference type="InterPro" id="IPR011050">
    <property type="entry name" value="Pectin_lyase_fold/virulence"/>
</dbReference>
<dbReference type="SUPFAM" id="SSF51126">
    <property type="entry name" value="Pectin lyase-like"/>
    <property type="match status" value="1"/>
</dbReference>
<feature type="transmembrane region" description="Helical" evidence="9">
    <location>
        <begin position="774"/>
        <end position="796"/>
    </location>
</feature>
<dbReference type="PANTHER" id="PTHR22914">
    <property type="entry name" value="CHITIN SYNTHASE"/>
    <property type="match status" value="1"/>
</dbReference>
<comment type="catalytic activity">
    <reaction evidence="8">
        <text>[(1-&gt;4)-N-acetyl-beta-D-glucosaminyl](n) + UDP-N-acetyl-alpha-D-glucosamine = [(1-&gt;4)-N-acetyl-beta-D-glucosaminyl](n+1) + UDP + H(+)</text>
        <dbReference type="Rhea" id="RHEA:16637"/>
        <dbReference type="Rhea" id="RHEA-COMP:9593"/>
        <dbReference type="Rhea" id="RHEA-COMP:9595"/>
        <dbReference type="ChEBI" id="CHEBI:15378"/>
        <dbReference type="ChEBI" id="CHEBI:17029"/>
        <dbReference type="ChEBI" id="CHEBI:57705"/>
        <dbReference type="ChEBI" id="CHEBI:58223"/>
        <dbReference type="EC" id="2.4.1.16"/>
    </reaction>
    <physiologicalReaction direction="left-to-right" evidence="8">
        <dbReference type="Rhea" id="RHEA:16638"/>
    </physiologicalReaction>
</comment>
<evidence type="ECO:0000256" key="7">
    <source>
        <dbReference type="ARBA" id="ARBA00023136"/>
    </source>
</evidence>
<dbReference type="AlphaFoldDB" id="A0A4E9D7X6"/>
<evidence type="ECO:0000313" key="10">
    <source>
        <dbReference type="EMBL" id="VIO54562.1"/>
    </source>
</evidence>
<evidence type="ECO:0000256" key="5">
    <source>
        <dbReference type="ARBA" id="ARBA00022692"/>
    </source>
</evidence>
<dbReference type="InterPro" id="IPR012334">
    <property type="entry name" value="Pectin_lyas_fold"/>
</dbReference>
<dbReference type="Pfam" id="PF03142">
    <property type="entry name" value="Chitin_synth_2"/>
    <property type="match status" value="1"/>
</dbReference>